<evidence type="ECO:0000313" key="1">
    <source>
        <dbReference type="EMBL" id="PGH32304.1"/>
    </source>
</evidence>
<name>A0A2B7Z7D2_9EURO</name>
<dbReference type="Proteomes" id="UP000226031">
    <property type="component" value="Unassembled WGS sequence"/>
</dbReference>
<organism evidence="1 2">
    <name type="scientific">[Emmonsia] crescens</name>
    <dbReference type="NCBI Taxonomy" id="73230"/>
    <lineage>
        <taxon>Eukaryota</taxon>
        <taxon>Fungi</taxon>
        <taxon>Dikarya</taxon>
        <taxon>Ascomycota</taxon>
        <taxon>Pezizomycotina</taxon>
        <taxon>Eurotiomycetes</taxon>
        <taxon>Eurotiomycetidae</taxon>
        <taxon>Onygenales</taxon>
        <taxon>Ajellomycetaceae</taxon>
        <taxon>Emergomyces</taxon>
    </lineage>
</organism>
<protein>
    <submittedName>
        <fullName evidence="1">Uncharacterized protein</fullName>
    </submittedName>
</protein>
<accession>A0A2B7Z7D2</accession>
<dbReference type="EMBL" id="PDND01000097">
    <property type="protein sequence ID" value="PGH32304.1"/>
    <property type="molecule type" value="Genomic_DNA"/>
</dbReference>
<sequence>MGDGFLSEPSPWLINFEGGPIAEKLRVPSVQDQIDNDKKELGLKKASLDLMTTSAASYHFPDIPVTHPCINYNIRTASPTSPTTTIIPIDSFYAFAARAYQESVRFPNSPPPSVWAPGDPLHPYYTQILSAFFDNFRAHLQQQQRQGSPMVMNKDIFYAEWLKHSRSVLDNIRAEWGKQPRGSGASVAATAIVIKTTATNTAHRSVANIALQQTMLQPIAPPEEGWRKGDPLHPYYVLMLGRFEDQLGRLLEAELGGSVVFEGWTLQVEVFEFEAVIIREYRKMWIEMFGL</sequence>
<keyword evidence="2" id="KW-1185">Reference proteome</keyword>
<evidence type="ECO:0000313" key="2">
    <source>
        <dbReference type="Proteomes" id="UP000226031"/>
    </source>
</evidence>
<gene>
    <name evidence="1" type="ORF">GX50_04899</name>
</gene>
<reference evidence="1 2" key="1">
    <citation type="submission" date="2017-10" db="EMBL/GenBank/DDBJ databases">
        <title>Comparative genomics in systemic dimorphic fungi from Ajellomycetaceae.</title>
        <authorList>
            <person name="Munoz J.F."/>
            <person name="Mcewen J.G."/>
            <person name="Clay O.K."/>
            <person name="Cuomo C.A."/>
        </authorList>
    </citation>
    <scope>NUCLEOTIDE SEQUENCE [LARGE SCALE GENOMIC DNA]</scope>
    <source>
        <strain evidence="1 2">UAMH4076</strain>
    </source>
</reference>
<comment type="caution">
    <text evidence="1">The sequence shown here is derived from an EMBL/GenBank/DDBJ whole genome shotgun (WGS) entry which is preliminary data.</text>
</comment>
<proteinExistence type="predicted"/>
<dbReference type="AlphaFoldDB" id="A0A2B7Z7D2"/>
<dbReference type="VEuPathDB" id="FungiDB:EMCG_04967"/>